<evidence type="ECO:0000256" key="2">
    <source>
        <dbReference type="ARBA" id="ARBA00022737"/>
    </source>
</evidence>
<dbReference type="Gene3D" id="2.130.10.10">
    <property type="entry name" value="YVTN repeat-like/Quinoprotein amine dehydrogenase"/>
    <property type="match status" value="1"/>
</dbReference>
<evidence type="ECO:0000313" key="3">
    <source>
        <dbReference type="EMBL" id="CAI9758847.1"/>
    </source>
</evidence>
<dbReference type="InterPro" id="IPR015943">
    <property type="entry name" value="WD40/YVTN_repeat-like_dom_sf"/>
</dbReference>
<evidence type="ECO:0000256" key="1">
    <source>
        <dbReference type="ARBA" id="ARBA00022574"/>
    </source>
</evidence>
<keyword evidence="2" id="KW-0677">Repeat</keyword>
<gene>
    <name evidence="3" type="ORF">FPE_LOCUS6277</name>
</gene>
<protein>
    <submittedName>
        <fullName evidence="3">Uncharacterized protein</fullName>
    </submittedName>
</protein>
<evidence type="ECO:0000313" key="4">
    <source>
        <dbReference type="Proteomes" id="UP000834106"/>
    </source>
</evidence>
<dbReference type="SUPFAM" id="SSF50978">
    <property type="entry name" value="WD40 repeat-like"/>
    <property type="match status" value="1"/>
</dbReference>
<name>A0AAD2DLB3_9LAMI</name>
<dbReference type="GO" id="GO:0030490">
    <property type="term" value="P:maturation of SSU-rRNA"/>
    <property type="evidence" value="ECO:0007669"/>
    <property type="project" value="TreeGrafter"/>
</dbReference>
<dbReference type="AlphaFoldDB" id="A0AAD2DLB3"/>
<accession>A0AAD2DLB3</accession>
<keyword evidence="4" id="KW-1185">Reference proteome</keyword>
<dbReference type="GO" id="GO:0034388">
    <property type="term" value="C:Pwp2p-containing subcomplex of 90S preribosome"/>
    <property type="evidence" value="ECO:0007669"/>
    <property type="project" value="TreeGrafter"/>
</dbReference>
<dbReference type="InterPro" id="IPR036322">
    <property type="entry name" value="WD40_repeat_dom_sf"/>
</dbReference>
<dbReference type="PANTHER" id="PTHR19853:SF0">
    <property type="entry name" value="WD REPEAT-CONTAINING PROTEIN 3"/>
    <property type="match status" value="1"/>
</dbReference>
<dbReference type="GO" id="GO:0032040">
    <property type="term" value="C:small-subunit processome"/>
    <property type="evidence" value="ECO:0007669"/>
    <property type="project" value="TreeGrafter"/>
</dbReference>
<dbReference type="EMBL" id="OU503039">
    <property type="protein sequence ID" value="CAI9758847.1"/>
    <property type="molecule type" value="Genomic_DNA"/>
</dbReference>
<reference evidence="3" key="1">
    <citation type="submission" date="2023-05" db="EMBL/GenBank/DDBJ databases">
        <authorList>
            <person name="Huff M."/>
        </authorList>
    </citation>
    <scope>NUCLEOTIDE SEQUENCE</scope>
</reference>
<dbReference type="GO" id="GO:0030515">
    <property type="term" value="F:snoRNA binding"/>
    <property type="evidence" value="ECO:0007669"/>
    <property type="project" value="TreeGrafter"/>
</dbReference>
<organism evidence="3 4">
    <name type="scientific">Fraxinus pennsylvanica</name>
    <dbReference type="NCBI Taxonomy" id="56036"/>
    <lineage>
        <taxon>Eukaryota</taxon>
        <taxon>Viridiplantae</taxon>
        <taxon>Streptophyta</taxon>
        <taxon>Embryophyta</taxon>
        <taxon>Tracheophyta</taxon>
        <taxon>Spermatophyta</taxon>
        <taxon>Magnoliopsida</taxon>
        <taxon>eudicotyledons</taxon>
        <taxon>Gunneridae</taxon>
        <taxon>Pentapetalae</taxon>
        <taxon>asterids</taxon>
        <taxon>lamiids</taxon>
        <taxon>Lamiales</taxon>
        <taxon>Oleaceae</taxon>
        <taxon>Oleeae</taxon>
        <taxon>Fraxinus</taxon>
    </lineage>
</organism>
<dbReference type="PANTHER" id="PTHR19853">
    <property type="entry name" value="WD REPEAT CONTAINING PROTEIN 3 WDR3"/>
    <property type="match status" value="1"/>
</dbReference>
<keyword evidence="1" id="KW-0853">WD repeat</keyword>
<proteinExistence type="predicted"/>
<dbReference type="Proteomes" id="UP000834106">
    <property type="component" value="Chromosome 4"/>
</dbReference>
<dbReference type="InterPro" id="IPR051570">
    <property type="entry name" value="TBC1_cilium_biogenesis"/>
</dbReference>
<sequence>MSGFGLNPEIGRSVADVVAWEDFIKDMDCVVYLSPVVGTKGGTLEIIDVRNGTCMEVVEARGGSVQPIAATADGFVTGIADHDVKFWEYQTTQKPGQDSKRLAVSPVRNLRMNDDVLVVAVSQKGKSEFGKWRTKLFQDMMRWRLSLAMMLPPEIVQYLDSTISPQ</sequence>